<dbReference type="PANTHER" id="PTHR31649:SF1">
    <property type="entry name" value="FARNESOIC ACID O-METHYL TRANSFERASE DOMAIN-CONTAINING PROTEIN"/>
    <property type="match status" value="1"/>
</dbReference>
<gene>
    <name evidence="3" type="primary">similar to GK20873</name>
    <name evidence="3" type="ORF">CLUMA_CG005916</name>
</gene>
<feature type="compositionally biased region" description="Low complexity" evidence="1">
    <location>
        <begin position="610"/>
        <end position="664"/>
    </location>
</feature>
<protein>
    <submittedName>
        <fullName evidence="3">CLUMA_CG005916, isoform A</fullName>
    </submittedName>
</protein>
<evidence type="ECO:0000256" key="2">
    <source>
        <dbReference type="SAM" id="SignalP"/>
    </source>
</evidence>
<feature type="compositionally biased region" description="Low complexity" evidence="1">
    <location>
        <begin position="86"/>
        <end position="173"/>
    </location>
</feature>
<dbReference type="InterPro" id="IPR006616">
    <property type="entry name" value="DM9_repeat"/>
</dbReference>
<evidence type="ECO:0000313" key="4">
    <source>
        <dbReference type="Proteomes" id="UP000183832"/>
    </source>
</evidence>
<name>A0A1J1HW73_9DIPT</name>
<keyword evidence="2" id="KW-0732">Signal</keyword>
<feature type="region of interest" description="Disordered" evidence="1">
    <location>
        <begin position="82"/>
        <end position="174"/>
    </location>
</feature>
<dbReference type="PANTHER" id="PTHR31649">
    <property type="entry name" value="AGAP009604-PA"/>
    <property type="match status" value="1"/>
</dbReference>
<dbReference type="OrthoDB" id="2142040at2759"/>
<feature type="chain" id="PRO_5012339694" evidence="2">
    <location>
        <begin position="19"/>
        <end position="1193"/>
    </location>
</feature>
<dbReference type="AlphaFoldDB" id="A0A1J1HW73"/>
<dbReference type="EMBL" id="CVRI01000026">
    <property type="protein sequence ID" value="CRK92343.1"/>
    <property type="molecule type" value="Genomic_DNA"/>
</dbReference>
<evidence type="ECO:0000256" key="1">
    <source>
        <dbReference type="SAM" id="MobiDB-lite"/>
    </source>
</evidence>
<evidence type="ECO:0000313" key="3">
    <source>
        <dbReference type="EMBL" id="CRK92343.1"/>
    </source>
</evidence>
<dbReference type="Proteomes" id="UP000183832">
    <property type="component" value="Unassembled WGS sequence"/>
</dbReference>
<dbReference type="STRING" id="568069.A0A1J1HW73"/>
<reference evidence="3 4" key="1">
    <citation type="submission" date="2015-04" db="EMBL/GenBank/DDBJ databases">
        <authorList>
            <person name="Syromyatnikov M.Y."/>
            <person name="Popov V.N."/>
        </authorList>
    </citation>
    <scope>NUCLEOTIDE SEQUENCE [LARGE SCALE GENOMIC DNA]</scope>
</reference>
<feature type="signal peptide" evidence="2">
    <location>
        <begin position="1"/>
        <end position="18"/>
    </location>
</feature>
<feature type="region of interest" description="Disordered" evidence="1">
    <location>
        <begin position="288"/>
        <end position="311"/>
    </location>
</feature>
<sequence>MKIILFIFTSSIIALASGDGHLKCRRVAPKCVYNKDCDIICSMVTYAPDYVCGKNSEPEILDDPNGEIMICCRDISGNEPECIPSAALTDPPTEPATDAPTQAPTAAPTQAPTAAPTQAPTAAPTQAPTAAPTQAPTAAPTAAPTQAPTAAPTQAPTAAPTQAPTAAPTQAPTSNWVNGVGLTIPEGAIVGGNDGVTFTICRAHHAGVLIPGKYAASVGTCFVALGGKEHTTSEFEVYVGSGSWVAGAGSNIPPNALLGVEPEDGGPVYVCRVNHLGTVTIGKLSTQAPTAAPTQAPTAAPTQAPTAAPTQAPTSLWVDVVGGVIPEEAFVGGQDGGQDLILCRALHEGVLIPGKYAGSYGTCFVAWDGKEHVKSEFEVYVGSGSLVAGDGSNIPPNAVLGVEPEDGGPVYVCRANHLGTVTIGKLNTQGVCYIPFGGQEHSYTDFEVLVTPEPTAAPTQAPTAAPTQAPTSNWVNGVGLTIPEGAIVGGNDGVTFTICRAHHAGVLIPGKYAASVGTCFVALGGKEHTTSEFEVYVGSGSWVAGAGSNIPPNALLGVEPEDGGPVYVCRANHLGTVIVIGKLSTQGVCYIPYGGQEHSYTDFEVLTTPAPTAAPTQAPTAAPTQAPTAAPTQAPTAAPTQAPTAAPTQAPTAAPTQAPTAAPTLTPNPPCTNYPGSDEFEKAVDDLKKLRDDLQASESSTPEIANEIDLIQDAIDELTSYLNSNCDNLDTDFVNGRLSYIKTKLIDLQFNVEAFIDDLKPEICGGTVCAPNLVLHDDCICYCHLGCNASQVHDWANCFCREFQEGVPTRGWEETIKNLIDKISAITSDSEFVKSTLNTLYELLDDAKATKYDTSFRFEEFGRDTLIERIEAITTRIDEITTEIDTYISSGQVCAESNCPENYVPVKETCECYTSQKVGKYFEISTRFITLHKKIFNYDGKDIDNEIDGLKEKALAIQDLSAKIYNYFYNNSEAPDDAVIDAMIQEMSEKVEQLEKDNADFIDKNNPSCTFEGPCEINEVLNKAISICACVPVDNYGRLPDIENDLERLRNDINTLSVSQDKRDKLLENLDTLKQGIPDLNKYVDDSTNDLDVGFVQERTDQLVEWYERLKSDVAAAQGGNTNETCDVQCPNARWNYDADVCSCTCDVQNCNNGEVFDPWGCQCVEQTDCTETSESCGDEILDYATCTCKPAP</sequence>
<dbReference type="Pfam" id="PF11901">
    <property type="entry name" value="DM9"/>
    <property type="match status" value="3"/>
</dbReference>
<organism evidence="3 4">
    <name type="scientific">Clunio marinus</name>
    <dbReference type="NCBI Taxonomy" id="568069"/>
    <lineage>
        <taxon>Eukaryota</taxon>
        <taxon>Metazoa</taxon>
        <taxon>Ecdysozoa</taxon>
        <taxon>Arthropoda</taxon>
        <taxon>Hexapoda</taxon>
        <taxon>Insecta</taxon>
        <taxon>Pterygota</taxon>
        <taxon>Neoptera</taxon>
        <taxon>Endopterygota</taxon>
        <taxon>Diptera</taxon>
        <taxon>Nematocera</taxon>
        <taxon>Chironomoidea</taxon>
        <taxon>Chironomidae</taxon>
        <taxon>Clunio</taxon>
    </lineage>
</organism>
<dbReference type="SMART" id="SM00696">
    <property type="entry name" value="DM9"/>
    <property type="match status" value="6"/>
</dbReference>
<proteinExistence type="predicted"/>
<accession>A0A1J1HW73</accession>
<feature type="region of interest" description="Disordered" evidence="1">
    <location>
        <begin position="610"/>
        <end position="679"/>
    </location>
</feature>
<keyword evidence="4" id="KW-1185">Reference proteome</keyword>